<dbReference type="AlphaFoldDB" id="W4IG28"/>
<name>W4IG28_PLAFA</name>
<feature type="transmembrane region" description="Helical" evidence="2">
    <location>
        <begin position="162"/>
        <end position="183"/>
    </location>
</feature>
<reference evidence="4 5" key="1">
    <citation type="submission" date="2013-02" db="EMBL/GenBank/DDBJ databases">
        <title>The Genome Annotation of Plasmodium falciparum NF135/5.C10.</title>
        <authorList>
            <consortium name="The Broad Institute Genome Sequencing Platform"/>
            <consortium name="The Broad Institute Genome Sequencing Center for Infectious Disease"/>
            <person name="Neafsey D."/>
            <person name="Hoffman S."/>
            <person name="Volkman S."/>
            <person name="Rosenthal P."/>
            <person name="Walker B."/>
            <person name="Young S.K."/>
            <person name="Zeng Q."/>
            <person name="Gargeya S."/>
            <person name="Fitzgerald M."/>
            <person name="Haas B."/>
            <person name="Abouelleil A."/>
            <person name="Allen A.W."/>
            <person name="Alvarado L."/>
            <person name="Arachchi H.M."/>
            <person name="Berlin A.M."/>
            <person name="Chapman S.B."/>
            <person name="Gainer-Dewar J."/>
            <person name="Goldberg J."/>
            <person name="Griggs A."/>
            <person name="Gujja S."/>
            <person name="Hansen M."/>
            <person name="Howarth C."/>
            <person name="Imamovic A."/>
            <person name="Ireland A."/>
            <person name="Larimer J."/>
            <person name="McCowan C."/>
            <person name="Murphy C."/>
            <person name="Pearson M."/>
            <person name="Poon T.W."/>
            <person name="Priest M."/>
            <person name="Roberts A."/>
            <person name="Saif S."/>
            <person name="Shea T."/>
            <person name="Sisk P."/>
            <person name="Sykes S."/>
            <person name="Wortman J."/>
            <person name="Nusbaum C."/>
            <person name="Birren B."/>
        </authorList>
    </citation>
    <scope>NUCLEOTIDE SEQUENCE [LARGE SCALE GENOMIC DNA]</scope>
    <source>
        <strain evidence="4 5">NF135/5.C10</strain>
    </source>
</reference>
<evidence type="ECO:0000256" key="3">
    <source>
        <dbReference type="SAM" id="SignalP"/>
    </source>
</evidence>
<accession>W4IG28</accession>
<feature type="region of interest" description="Disordered" evidence="1">
    <location>
        <begin position="49"/>
        <end position="75"/>
    </location>
</feature>
<protein>
    <recommendedName>
        <fullName evidence="6">Pfmc-2TM Maurer's cleft two transmembrane protein</fullName>
    </recommendedName>
</protein>
<reference evidence="4 5" key="2">
    <citation type="submission" date="2013-02" db="EMBL/GenBank/DDBJ databases">
        <title>The Genome Sequence of Plasmodium falciparum NF135/5.C10.</title>
        <authorList>
            <consortium name="The Broad Institute Genome Sequencing Platform"/>
            <consortium name="The Broad Institute Genome Sequencing Center for Infectious Disease"/>
            <person name="Neafsey D."/>
            <person name="Cheeseman I."/>
            <person name="Volkman S."/>
            <person name="Adams J."/>
            <person name="Walker B."/>
            <person name="Young S.K."/>
            <person name="Zeng Q."/>
            <person name="Gargeya S."/>
            <person name="Fitzgerald M."/>
            <person name="Haas B."/>
            <person name="Abouelleil A."/>
            <person name="Alvarado L."/>
            <person name="Arachchi H.M."/>
            <person name="Berlin A.M."/>
            <person name="Chapman S.B."/>
            <person name="Dewar J."/>
            <person name="Goldberg J."/>
            <person name="Griggs A."/>
            <person name="Gujja S."/>
            <person name="Hansen M."/>
            <person name="Howarth C."/>
            <person name="Imamovic A."/>
            <person name="Larimer J."/>
            <person name="McCowan C."/>
            <person name="Murphy C."/>
            <person name="Neiman D."/>
            <person name="Pearson M."/>
            <person name="Priest M."/>
            <person name="Roberts A."/>
            <person name="Saif S."/>
            <person name="Shea T."/>
            <person name="Sisk P."/>
            <person name="Sykes S."/>
            <person name="Wortman J."/>
            <person name="Nusbaum C."/>
            <person name="Birren B."/>
        </authorList>
    </citation>
    <scope>NUCLEOTIDE SEQUENCE [LARGE SCALE GENOMIC DNA]</scope>
    <source>
        <strain evidence="4 5">NF135/5.C10</strain>
    </source>
</reference>
<dbReference type="Proteomes" id="UP000019114">
    <property type="component" value="Unassembled WGS sequence"/>
</dbReference>
<sequence>MFFYIYKIYIFTIILCASNLFNDNGVENGTYKLSYHNGGRQFRMLAQKNENEKSNGNTLKNTLLKDKSEKGSKKKNPYAKISDLVNLVDNMNITKEKKDEIKNLTLKYMNSDDIKEKNKLMNEFKKYSNNEECKEHMNNYLMYLRMQNDIKFLKKKNFWNNIWINSITLFLIIIFIACIFEGSVSTSSIPLLASFLLIFIIYIFARFFPDMKMGFKKIKETCTNFFQKKKK</sequence>
<keyword evidence="2" id="KW-1133">Transmembrane helix</keyword>
<evidence type="ECO:0000256" key="2">
    <source>
        <dbReference type="SAM" id="Phobius"/>
    </source>
</evidence>
<evidence type="ECO:0000256" key="1">
    <source>
        <dbReference type="SAM" id="MobiDB-lite"/>
    </source>
</evidence>
<gene>
    <name evidence="4" type="ORF">PFNF135_03260</name>
</gene>
<keyword evidence="2" id="KW-0812">Transmembrane</keyword>
<dbReference type="EMBL" id="KI926051">
    <property type="protein sequence ID" value="ETW42377.1"/>
    <property type="molecule type" value="Genomic_DNA"/>
</dbReference>
<evidence type="ECO:0000313" key="4">
    <source>
        <dbReference type="EMBL" id="ETW42377.1"/>
    </source>
</evidence>
<organism evidence="4 5">
    <name type="scientific">Plasmodium falciparum NF135/5.C10</name>
    <dbReference type="NCBI Taxonomy" id="1036726"/>
    <lineage>
        <taxon>Eukaryota</taxon>
        <taxon>Sar</taxon>
        <taxon>Alveolata</taxon>
        <taxon>Apicomplexa</taxon>
        <taxon>Aconoidasida</taxon>
        <taxon>Haemosporida</taxon>
        <taxon>Plasmodiidae</taxon>
        <taxon>Plasmodium</taxon>
        <taxon>Plasmodium (Laverania)</taxon>
    </lineage>
</organism>
<feature type="transmembrane region" description="Helical" evidence="2">
    <location>
        <begin position="189"/>
        <end position="209"/>
    </location>
</feature>
<feature type="signal peptide" evidence="3">
    <location>
        <begin position="1"/>
        <end position="18"/>
    </location>
</feature>
<evidence type="ECO:0008006" key="6">
    <source>
        <dbReference type="Google" id="ProtNLM"/>
    </source>
</evidence>
<keyword evidence="2" id="KW-0472">Membrane</keyword>
<proteinExistence type="predicted"/>
<evidence type="ECO:0000313" key="5">
    <source>
        <dbReference type="Proteomes" id="UP000019114"/>
    </source>
</evidence>
<keyword evidence="3" id="KW-0732">Signal</keyword>
<feature type="chain" id="PRO_5004842936" description="Pfmc-2TM Maurer's cleft two transmembrane protein" evidence="3">
    <location>
        <begin position="19"/>
        <end position="231"/>
    </location>
</feature>